<gene>
    <name evidence="1" type="ORF">LCGC14_0818520</name>
</gene>
<comment type="caution">
    <text evidence="1">The sequence shown here is derived from an EMBL/GenBank/DDBJ whole genome shotgun (WGS) entry which is preliminary data.</text>
</comment>
<name>A0A0F9Q4U8_9ZZZZ</name>
<dbReference type="EMBL" id="LAZR01002287">
    <property type="protein sequence ID" value="KKN31972.1"/>
    <property type="molecule type" value="Genomic_DNA"/>
</dbReference>
<evidence type="ECO:0000313" key="1">
    <source>
        <dbReference type="EMBL" id="KKN31972.1"/>
    </source>
</evidence>
<reference evidence="1" key="1">
    <citation type="journal article" date="2015" name="Nature">
        <title>Complex archaea that bridge the gap between prokaryotes and eukaryotes.</title>
        <authorList>
            <person name="Spang A."/>
            <person name="Saw J.H."/>
            <person name="Jorgensen S.L."/>
            <person name="Zaremba-Niedzwiedzka K."/>
            <person name="Martijn J."/>
            <person name="Lind A.E."/>
            <person name="van Eijk R."/>
            <person name="Schleper C."/>
            <person name="Guy L."/>
            <person name="Ettema T.J."/>
        </authorList>
    </citation>
    <scope>NUCLEOTIDE SEQUENCE</scope>
</reference>
<dbReference type="AlphaFoldDB" id="A0A0F9Q4U8"/>
<protein>
    <submittedName>
        <fullName evidence="1">Uncharacterized protein</fullName>
    </submittedName>
</protein>
<organism evidence="1">
    <name type="scientific">marine sediment metagenome</name>
    <dbReference type="NCBI Taxonomy" id="412755"/>
    <lineage>
        <taxon>unclassified sequences</taxon>
        <taxon>metagenomes</taxon>
        <taxon>ecological metagenomes</taxon>
    </lineage>
</organism>
<sequence>MENQIYHIYHKYHKLYKLNKMSVSGLVGGFLKNGCSKISKSSEEEKSSG</sequence>
<proteinExistence type="predicted"/>
<accession>A0A0F9Q4U8</accession>